<feature type="non-terminal residue" evidence="1">
    <location>
        <position position="1"/>
    </location>
</feature>
<sequence length="56" mass="6326">DLNTPNIRIEEGYTDDADSDIDQQAANLGASVENIEIMALRDRVQHTRRNNSREPS</sequence>
<evidence type="ECO:0000313" key="1">
    <source>
        <dbReference type="EMBL" id="CAG8741634.1"/>
    </source>
</evidence>
<evidence type="ECO:0000313" key="2">
    <source>
        <dbReference type="Proteomes" id="UP000789366"/>
    </source>
</evidence>
<proteinExistence type="predicted"/>
<dbReference type="Proteomes" id="UP000789366">
    <property type="component" value="Unassembled WGS sequence"/>
</dbReference>
<gene>
    <name evidence="1" type="ORF">SPELUC_LOCUS13851</name>
</gene>
<name>A0ACA9QC12_9GLOM</name>
<feature type="non-terminal residue" evidence="1">
    <location>
        <position position="56"/>
    </location>
</feature>
<reference evidence="1" key="1">
    <citation type="submission" date="2021-06" db="EMBL/GenBank/DDBJ databases">
        <authorList>
            <person name="Kallberg Y."/>
            <person name="Tangrot J."/>
            <person name="Rosling A."/>
        </authorList>
    </citation>
    <scope>NUCLEOTIDE SEQUENCE</scope>
    <source>
        <strain evidence="1">28 12/20/2015</strain>
    </source>
</reference>
<organism evidence="1 2">
    <name type="scientific">Cetraspora pellucida</name>
    <dbReference type="NCBI Taxonomy" id="1433469"/>
    <lineage>
        <taxon>Eukaryota</taxon>
        <taxon>Fungi</taxon>
        <taxon>Fungi incertae sedis</taxon>
        <taxon>Mucoromycota</taxon>
        <taxon>Glomeromycotina</taxon>
        <taxon>Glomeromycetes</taxon>
        <taxon>Diversisporales</taxon>
        <taxon>Gigasporaceae</taxon>
        <taxon>Cetraspora</taxon>
    </lineage>
</organism>
<protein>
    <submittedName>
        <fullName evidence="1">3806_t:CDS:1</fullName>
    </submittedName>
</protein>
<comment type="caution">
    <text evidence="1">The sequence shown here is derived from an EMBL/GenBank/DDBJ whole genome shotgun (WGS) entry which is preliminary data.</text>
</comment>
<keyword evidence="2" id="KW-1185">Reference proteome</keyword>
<dbReference type="EMBL" id="CAJVPW010038183">
    <property type="protein sequence ID" value="CAG8741634.1"/>
    <property type="molecule type" value="Genomic_DNA"/>
</dbReference>
<accession>A0ACA9QC12</accession>